<gene>
    <name evidence="2" type="ORF">GCM10009720_21120</name>
</gene>
<feature type="transmembrane region" description="Helical" evidence="1">
    <location>
        <begin position="111"/>
        <end position="130"/>
    </location>
</feature>
<dbReference type="EMBL" id="BAAAMN010000046">
    <property type="protein sequence ID" value="GAA2040475.1"/>
    <property type="molecule type" value="Genomic_DNA"/>
</dbReference>
<dbReference type="InterPro" id="IPR007404">
    <property type="entry name" value="YdjM-like"/>
</dbReference>
<feature type="transmembrane region" description="Helical" evidence="1">
    <location>
        <begin position="168"/>
        <end position="184"/>
    </location>
</feature>
<evidence type="ECO:0000256" key="1">
    <source>
        <dbReference type="SAM" id="Phobius"/>
    </source>
</evidence>
<name>A0ABP5G9V1_9MICC</name>
<keyword evidence="1" id="KW-0472">Membrane</keyword>
<evidence type="ECO:0000313" key="2">
    <source>
        <dbReference type="EMBL" id="GAA2040475.1"/>
    </source>
</evidence>
<reference evidence="3" key="1">
    <citation type="journal article" date="2019" name="Int. J. Syst. Evol. Microbiol.">
        <title>The Global Catalogue of Microorganisms (GCM) 10K type strain sequencing project: providing services to taxonomists for standard genome sequencing and annotation.</title>
        <authorList>
            <consortium name="The Broad Institute Genomics Platform"/>
            <consortium name="The Broad Institute Genome Sequencing Center for Infectious Disease"/>
            <person name="Wu L."/>
            <person name="Ma J."/>
        </authorList>
    </citation>
    <scope>NUCLEOTIDE SEQUENCE [LARGE SCALE GENOMIC DNA]</scope>
    <source>
        <strain evidence="3">JCM 13595</strain>
    </source>
</reference>
<sequence length="288" mass="30549">MMGAQHAACGAAAWVAVASDYQLPITAVTEPLAETYSWLGWLPDAIPLGLGLMDVGPAGVFMGSIICAGAAMLPDIDHHNATIAHSLPPLTMVMARFFMTISGGHRHGTHSIVGTLFFGIVAWLASFLVIKDVGWLGDLNVGAGLMAIFLSAFAFKVLRFMPDTARKAPWAAGIMVGIVTTLVFPQGPSWLIACVVLGVAVHIAGDMLTKEGCNIFWPLKIKPPKFLKKTPFLDSLWRDNGYISIPLLGSADSIRCWAFTIPVSGVAIAGICLAGMYWAQGVWAGVLG</sequence>
<accession>A0ABP5G9V1</accession>
<feature type="transmembrane region" description="Helical" evidence="1">
    <location>
        <begin position="142"/>
        <end position="161"/>
    </location>
</feature>
<feature type="transmembrane region" description="Helical" evidence="1">
    <location>
        <begin position="256"/>
        <end position="279"/>
    </location>
</feature>
<dbReference type="RefSeq" id="WP_343958403.1">
    <property type="nucleotide sequence ID" value="NZ_BAAAMN010000046.1"/>
</dbReference>
<organism evidence="2 3">
    <name type="scientific">Yaniella flava</name>
    <dbReference type="NCBI Taxonomy" id="287930"/>
    <lineage>
        <taxon>Bacteria</taxon>
        <taxon>Bacillati</taxon>
        <taxon>Actinomycetota</taxon>
        <taxon>Actinomycetes</taxon>
        <taxon>Micrococcales</taxon>
        <taxon>Micrococcaceae</taxon>
        <taxon>Yaniella</taxon>
    </lineage>
</organism>
<keyword evidence="3" id="KW-1185">Reference proteome</keyword>
<protein>
    <submittedName>
        <fullName evidence="2">Metal-dependent hydrolase</fullName>
    </submittedName>
</protein>
<dbReference type="Pfam" id="PF04307">
    <property type="entry name" value="YdjM"/>
    <property type="match status" value="1"/>
</dbReference>
<dbReference type="GO" id="GO:0016787">
    <property type="term" value="F:hydrolase activity"/>
    <property type="evidence" value="ECO:0007669"/>
    <property type="project" value="UniProtKB-KW"/>
</dbReference>
<comment type="caution">
    <text evidence="2">The sequence shown here is derived from an EMBL/GenBank/DDBJ whole genome shotgun (WGS) entry which is preliminary data.</text>
</comment>
<proteinExistence type="predicted"/>
<keyword evidence="1" id="KW-1133">Transmembrane helix</keyword>
<dbReference type="Proteomes" id="UP001501461">
    <property type="component" value="Unassembled WGS sequence"/>
</dbReference>
<evidence type="ECO:0000313" key="3">
    <source>
        <dbReference type="Proteomes" id="UP001501461"/>
    </source>
</evidence>
<keyword evidence="1" id="KW-0812">Transmembrane</keyword>
<keyword evidence="2" id="KW-0378">Hydrolase</keyword>